<keyword evidence="3" id="KW-0285">Flavoprotein</keyword>
<dbReference type="GO" id="GO:0019646">
    <property type="term" value="P:aerobic electron transport chain"/>
    <property type="evidence" value="ECO:0007669"/>
    <property type="project" value="TreeGrafter"/>
</dbReference>
<dbReference type="PANTHER" id="PTHR42913">
    <property type="entry name" value="APOPTOSIS-INDUCING FACTOR 1"/>
    <property type="match status" value="1"/>
</dbReference>
<keyword evidence="5" id="KW-0560">Oxidoreductase</keyword>
<dbReference type="Proteomes" id="UP000248889">
    <property type="component" value="Unassembled WGS sequence"/>
</dbReference>
<evidence type="ECO:0000256" key="3">
    <source>
        <dbReference type="ARBA" id="ARBA00022630"/>
    </source>
</evidence>
<dbReference type="InterPro" id="IPR036188">
    <property type="entry name" value="FAD/NAD-bd_sf"/>
</dbReference>
<dbReference type="PRINTS" id="PR00411">
    <property type="entry name" value="PNDRDTASEI"/>
</dbReference>
<dbReference type="GO" id="GO:0003955">
    <property type="term" value="F:NAD(P)H dehydrogenase (quinone) activity"/>
    <property type="evidence" value="ECO:0007669"/>
    <property type="project" value="TreeGrafter"/>
</dbReference>
<dbReference type="EMBL" id="QKYN01000067">
    <property type="protein sequence ID" value="RAG84291.1"/>
    <property type="molecule type" value="Genomic_DNA"/>
</dbReference>
<dbReference type="InterPro" id="IPR051169">
    <property type="entry name" value="NADH-Q_oxidoreductase"/>
</dbReference>
<comment type="similarity">
    <text evidence="2">Belongs to the NADH dehydrogenase family.</text>
</comment>
<dbReference type="Pfam" id="PF07992">
    <property type="entry name" value="Pyr_redox_2"/>
    <property type="match status" value="1"/>
</dbReference>
<proteinExistence type="inferred from homology"/>
<reference evidence="7 8" key="1">
    <citation type="submission" date="2018-06" db="EMBL/GenBank/DDBJ databases">
        <title>Streptacidiphilus pinicola sp. nov., isolated from pine grove soil.</title>
        <authorList>
            <person name="Roh S.G."/>
            <person name="Park S."/>
            <person name="Kim M.-K."/>
            <person name="Yun B.-R."/>
            <person name="Park J."/>
            <person name="Kim M.J."/>
            <person name="Kim Y.S."/>
            <person name="Kim S.B."/>
        </authorList>
    </citation>
    <scope>NUCLEOTIDE SEQUENCE [LARGE SCALE GENOMIC DNA]</scope>
    <source>
        <strain evidence="7 8">MMS16-CNU450</strain>
    </source>
</reference>
<dbReference type="Gene3D" id="3.50.50.100">
    <property type="match status" value="1"/>
</dbReference>
<keyword evidence="8" id="KW-1185">Reference proteome</keyword>
<dbReference type="OrthoDB" id="9784880at2"/>
<dbReference type="RefSeq" id="WP_111501957.1">
    <property type="nucleotide sequence ID" value="NZ_QKYN01000067.1"/>
</dbReference>
<dbReference type="AlphaFoldDB" id="A0A2X0ILV6"/>
<dbReference type="InterPro" id="IPR023753">
    <property type="entry name" value="FAD/NAD-binding_dom"/>
</dbReference>
<evidence type="ECO:0000259" key="6">
    <source>
        <dbReference type="Pfam" id="PF07992"/>
    </source>
</evidence>
<keyword evidence="4" id="KW-0274">FAD</keyword>
<evidence type="ECO:0000313" key="7">
    <source>
        <dbReference type="EMBL" id="RAG84291.1"/>
    </source>
</evidence>
<dbReference type="SUPFAM" id="SSF51905">
    <property type="entry name" value="FAD/NAD(P)-binding domain"/>
    <property type="match status" value="1"/>
</dbReference>
<accession>A0A2X0ILV6</accession>
<evidence type="ECO:0000313" key="8">
    <source>
        <dbReference type="Proteomes" id="UP000248889"/>
    </source>
</evidence>
<comment type="caution">
    <text evidence="7">The sequence shown here is derived from an EMBL/GenBank/DDBJ whole genome shotgun (WGS) entry which is preliminary data.</text>
</comment>
<evidence type="ECO:0000256" key="2">
    <source>
        <dbReference type="ARBA" id="ARBA00005272"/>
    </source>
</evidence>
<comment type="cofactor">
    <cofactor evidence="1">
        <name>FAD</name>
        <dbReference type="ChEBI" id="CHEBI:57692"/>
    </cofactor>
</comment>
<dbReference type="PRINTS" id="PR00368">
    <property type="entry name" value="FADPNR"/>
</dbReference>
<feature type="domain" description="FAD/NAD(P)-binding" evidence="6">
    <location>
        <begin position="16"/>
        <end position="291"/>
    </location>
</feature>
<organism evidence="7 8">
    <name type="scientific">Streptacidiphilus pinicola</name>
    <dbReference type="NCBI Taxonomy" id="2219663"/>
    <lineage>
        <taxon>Bacteria</taxon>
        <taxon>Bacillati</taxon>
        <taxon>Actinomycetota</taxon>
        <taxon>Actinomycetes</taxon>
        <taxon>Kitasatosporales</taxon>
        <taxon>Streptomycetaceae</taxon>
        <taxon>Streptacidiphilus</taxon>
    </lineage>
</organism>
<name>A0A2X0ILV6_9ACTN</name>
<evidence type="ECO:0000256" key="5">
    <source>
        <dbReference type="ARBA" id="ARBA00023002"/>
    </source>
</evidence>
<evidence type="ECO:0000256" key="4">
    <source>
        <dbReference type="ARBA" id="ARBA00022827"/>
    </source>
</evidence>
<evidence type="ECO:0000256" key="1">
    <source>
        <dbReference type="ARBA" id="ARBA00001974"/>
    </source>
</evidence>
<sequence>MVNTDQHDFGKARPHRVVILGAGYAGMSAAVQLAVRVRGREDVLVTVVNAQERFTERLRLHMSATGQSLAELSIAEMLESTSARFVPGRVAAVDADAKAVRLDDGRVLPYDTLVYGLGGVADTAAVPGADDHAYTLSSAQDADRLHDRLSRLGSGTVVVAGSGLTGIESAAEIAEQFPGLNVVLLGRTAPGAAMNPRARAYLRTALDRLSVQVRVGVDVVKVLSDTVELADGETATADVVLWTSGTRGLPLAADAGLTVDALGRIVTDSTLRSVSHPDVYAIGDAAAIRQKYGVMHGTCQGGMPTGVHAALSIVRVLRGKRPKPFRFGYYHTPVSLGRGDGVVQFTHPDDSPRRICLTGSLAAKYKETVTAAPWPTYARMAKLPAAGAFWPRGGRFTRTRKPQ</sequence>
<gene>
    <name evidence="7" type="ORF">DN069_17515</name>
</gene>
<protein>
    <submittedName>
        <fullName evidence="7">FAD-dependent oxidoreductase</fullName>
    </submittedName>
</protein>
<dbReference type="PANTHER" id="PTHR42913:SF3">
    <property type="entry name" value="64 KDA MITOCHONDRIAL NADH DEHYDROGENASE (EUROFUNG)"/>
    <property type="match status" value="1"/>
</dbReference>